<proteinExistence type="predicted"/>
<dbReference type="Proteomes" id="UP000285478">
    <property type="component" value="Chromosome"/>
</dbReference>
<evidence type="ECO:0000313" key="1">
    <source>
        <dbReference type="EMBL" id="QAB14951.1"/>
    </source>
</evidence>
<sequence length="352" mass="39680">MDTVIENSTKIIATLGKLFKRDDSMPEFEVLSKGLCDIEVTGFDNWNGGTDIYGIFCRLPIDVYSKYEHEIQSIEQSIRKKAEMIFRIYPNCWVGEVVISPELSGEMDGKAYTFSVEELLELLEQQKAMMISVSTGGPMIKTVNSEYKERAEMIEEGLLERGMVNTNQFEDLWTWHGKWSDGSLPNYASRRKFVSELFGPMLEAVKNLKSKVINPVFEEPTGWGRVDRSVGEIKLRLTQASTEEQYQAIGLLCRETLISIAQEVFIEEVHPILDGVTVSKTDAKRMLEAYIAHELSGSSNEQVRKHAKASLALANDLTHKRTAEYRLAALCAEATNAVVNIIAIISGRRDPR</sequence>
<accession>A0A410H215</accession>
<keyword evidence="2" id="KW-1185">Reference proteome</keyword>
<protein>
    <submittedName>
        <fullName evidence="1">Uncharacterized protein</fullName>
    </submittedName>
</protein>
<organism evidence="1 2">
    <name type="scientific">Hydrogenovibrio thermophilus</name>
    <dbReference type="NCBI Taxonomy" id="265883"/>
    <lineage>
        <taxon>Bacteria</taxon>
        <taxon>Pseudomonadati</taxon>
        <taxon>Pseudomonadota</taxon>
        <taxon>Gammaproteobacteria</taxon>
        <taxon>Thiotrichales</taxon>
        <taxon>Piscirickettsiaceae</taxon>
        <taxon>Hydrogenovibrio</taxon>
    </lineage>
</organism>
<dbReference type="EMBL" id="CP035033">
    <property type="protein sequence ID" value="QAB14951.1"/>
    <property type="molecule type" value="Genomic_DNA"/>
</dbReference>
<dbReference type="AlphaFoldDB" id="A0A410H215"/>
<name>A0A410H215_9GAMM</name>
<dbReference type="RefSeq" id="WP_128384573.1">
    <property type="nucleotide sequence ID" value="NZ_CP035033.1"/>
</dbReference>
<evidence type="ECO:0000313" key="2">
    <source>
        <dbReference type="Proteomes" id="UP000285478"/>
    </source>
</evidence>
<dbReference type="KEGG" id="htr:EPV75_04325"/>
<gene>
    <name evidence="1" type="ORF">EPV75_04325</name>
</gene>
<reference evidence="1 2" key="1">
    <citation type="journal article" date="2018" name="Environ. Microbiol.">
        <title>Genomes of ubiquitous marine and hypersaline Hydrogenovibrio, Thiomicrorhabdus and Thiomicrospira spp. encode a diversity of mechanisms to sustain chemolithoautotrophy in heterogeneous environments.</title>
        <authorList>
            <person name="Scott K.M."/>
            <person name="Williams J."/>
            <person name="Porter C.M.B."/>
            <person name="Russel S."/>
            <person name="Harmer T.L."/>
            <person name="Paul J.H."/>
            <person name="Antonen K.M."/>
            <person name="Bridges M.K."/>
            <person name="Camper G.J."/>
            <person name="Campla C.K."/>
            <person name="Casella L.G."/>
            <person name="Chase E."/>
            <person name="Conrad J.W."/>
            <person name="Cruz M.C."/>
            <person name="Dunlap D.S."/>
            <person name="Duran L."/>
            <person name="Fahsbender E.M."/>
            <person name="Goldsmith D.B."/>
            <person name="Keeley R.F."/>
            <person name="Kondoff M.R."/>
            <person name="Kussy B.I."/>
            <person name="Lane M.K."/>
            <person name="Lawler S."/>
            <person name="Leigh B.A."/>
            <person name="Lewis C."/>
            <person name="Lostal L.M."/>
            <person name="Marking D."/>
            <person name="Mancera P.A."/>
            <person name="McClenthan E.C."/>
            <person name="McIntyre E.A."/>
            <person name="Mine J.A."/>
            <person name="Modi S."/>
            <person name="Moore B.D."/>
            <person name="Morgan W.A."/>
            <person name="Nelson K.M."/>
            <person name="Nguyen K.N."/>
            <person name="Ogburn N."/>
            <person name="Parrino D.G."/>
            <person name="Pedapudi A.D."/>
            <person name="Pelham R.P."/>
            <person name="Preece A.M."/>
            <person name="Rampersad E.A."/>
            <person name="Richardson J.C."/>
            <person name="Rodgers C.M."/>
            <person name="Schaffer B.L."/>
            <person name="Sheridan N.E."/>
            <person name="Solone M.R."/>
            <person name="Staley Z.R."/>
            <person name="Tabuchi M."/>
            <person name="Waide R.J."/>
            <person name="Wanjugi P.W."/>
            <person name="Young S."/>
            <person name="Clum A."/>
            <person name="Daum C."/>
            <person name="Huntemann M."/>
            <person name="Ivanova N."/>
            <person name="Kyrpides N."/>
            <person name="Mikhailova N."/>
            <person name="Palaniappan K."/>
            <person name="Pillay M."/>
            <person name="Reddy T.B.K."/>
            <person name="Shapiro N."/>
            <person name="Stamatis D."/>
            <person name="Varghese N."/>
            <person name="Woyke T."/>
            <person name="Boden R."/>
            <person name="Freyermuth S.K."/>
            <person name="Kerfeld C.A."/>
        </authorList>
    </citation>
    <scope>NUCLEOTIDE SEQUENCE [LARGE SCALE GENOMIC DNA]</scope>
    <source>
        <strain evidence="1 2">JR-2</strain>
    </source>
</reference>